<evidence type="ECO:0000259" key="4">
    <source>
        <dbReference type="Pfam" id="PF14020"/>
    </source>
</evidence>
<dbReference type="PROSITE" id="PS51170">
    <property type="entry name" value="CW"/>
    <property type="match status" value="2"/>
</dbReference>
<gene>
    <name evidence="5" type="ORF">EXM65_00135</name>
</gene>
<organism evidence="5 6">
    <name type="scientific">Clostridium botulinum</name>
    <dbReference type="NCBI Taxonomy" id="1491"/>
    <lineage>
        <taxon>Bacteria</taxon>
        <taxon>Bacillati</taxon>
        <taxon>Bacillota</taxon>
        <taxon>Clostridia</taxon>
        <taxon>Eubacteriales</taxon>
        <taxon>Clostridiaceae</taxon>
        <taxon>Clostridium</taxon>
    </lineage>
</organism>
<dbReference type="RefSeq" id="WP_252233066.1">
    <property type="nucleotide sequence ID" value="NZ_QRCW01000017.1"/>
</dbReference>
<feature type="transmembrane region" description="Helical" evidence="3">
    <location>
        <begin position="97"/>
        <end position="118"/>
    </location>
</feature>
<keyword evidence="3" id="KW-0472">Membrane</keyword>
<accession>A0A6M0SIQ0</accession>
<dbReference type="Proteomes" id="UP000472355">
    <property type="component" value="Unassembled WGS sequence"/>
</dbReference>
<dbReference type="InterPro" id="IPR025330">
    <property type="entry name" value="DUF4236"/>
</dbReference>
<name>A0A6M0SIQ0_CLOBO</name>
<dbReference type="Pfam" id="PF01473">
    <property type="entry name" value="Choline_bind_1"/>
    <property type="match status" value="1"/>
</dbReference>
<keyword evidence="3" id="KW-1133">Transmembrane helix</keyword>
<dbReference type="SUPFAM" id="SSF69360">
    <property type="entry name" value="Cell wall binding repeat"/>
    <property type="match status" value="1"/>
</dbReference>
<keyword evidence="3" id="KW-0812">Transmembrane</keyword>
<evidence type="ECO:0000256" key="3">
    <source>
        <dbReference type="SAM" id="Phobius"/>
    </source>
</evidence>
<evidence type="ECO:0000256" key="1">
    <source>
        <dbReference type="ARBA" id="ARBA00022737"/>
    </source>
</evidence>
<proteinExistence type="predicted"/>
<evidence type="ECO:0000256" key="2">
    <source>
        <dbReference type="PROSITE-ProRule" id="PRU00591"/>
    </source>
</evidence>
<comment type="caution">
    <text evidence="5">The sequence shown here is derived from an EMBL/GenBank/DDBJ whole genome shotgun (WGS) entry which is preliminary data.</text>
</comment>
<evidence type="ECO:0000313" key="5">
    <source>
        <dbReference type="EMBL" id="NFA41011.1"/>
    </source>
</evidence>
<dbReference type="InterPro" id="IPR018337">
    <property type="entry name" value="Cell_wall/Cho-bd_repeat"/>
</dbReference>
<dbReference type="Gene3D" id="2.10.270.10">
    <property type="entry name" value="Cholin Binding"/>
    <property type="match status" value="1"/>
</dbReference>
<keyword evidence="1" id="KW-0677">Repeat</keyword>
<dbReference type="AlphaFoldDB" id="A0A6M0SIQ0"/>
<feature type="repeat" description="Cell wall-binding" evidence="2">
    <location>
        <begin position="218"/>
        <end position="237"/>
    </location>
</feature>
<dbReference type="Pfam" id="PF14020">
    <property type="entry name" value="DUF4236"/>
    <property type="match status" value="1"/>
</dbReference>
<dbReference type="Pfam" id="PF19127">
    <property type="entry name" value="Choline_bind_3"/>
    <property type="match status" value="1"/>
</dbReference>
<feature type="repeat" description="Cell wall-binding" evidence="2">
    <location>
        <begin position="238"/>
        <end position="257"/>
    </location>
</feature>
<evidence type="ECO:0000313" key="6">
    <source>
        <dbReference type="Proteomes" id="UP000472355"/>
    </source>
</evidence>
<dbReference type="EMBL" id="SGKU01000001">
    <property type="protein sequence ID" value="NFA41011.1"/>
    <property type="molecule type" value="Genomic_DNA"/>
</dbReference>
<protein>
    <submittedName>
        <fullName evidence="5">DUF4236 domain-containing protein</fullName>
    </submittedName>
</protein>
<feature type="transmembrane region" description="Helical" evidence="3">
    <location>
        <begin position="124"/>
        <end position="143"/>
    </location>
</feature>
<feature type="domain" description="DUF4236" evidence="4">
    <location>
        <begin position="3"/>
        <end position="55"/>
    </location>
</feature>
<sequence length="357" mass="40275">MGFRFRKSKSFGPFKVNLSKKGVGWSVGTKGVRYTKRADGKKQTTLSIPGTGISYVDVKGSSKKNTRTKNINNYSNNSESCFSKNNKPQMPFYKKTWFMWLALFLFPPLGITLLWFFNNYNKKLKISLSIFFGIIFIMALSTPNDNTNLANSKSSTTVDSQAVVDKTSQESKIEPAKLIGWQNVNGKYYFYDDLGNKQTGWLQKDSKYYFLNSIGIMQTGWVNDHDKYYYCSENGAMQTGWIEDKGKWYYLNTDGTMAKDISKDGYTLSSSGVATKEVYTDQSITETESTNTYSKNKYSVGTTTSESASNERTVYWTPGGKSYHYNRGCSTLSRSKNILSGTGSQCPKTDPCDKCTH</sequence>
<reference evidence="5 6" key="1">
    <citation type="submission" date="2019-02" db="EMBL/GenBank/DDBJ databases">
        <title>Genome sequencing of Clostridium botulinum clinical isolates.</title>
        <authorList>
            <person name="Brunt J."/>
            <person name="Van Vliet A.H.M."/>
            <person name="Stringer S.C."/>
            <person name="Grant K.A."/>
            <person name="Carter A.C."/>
            <person name="Peck M.W."/>
        </authorList>
    </citation>
    <scope>NUCLEOTIDE SEQUENCE [LARGE SCALE GENOMIC DNA]</scope>
    <source>
        <strain evidence="5 6">H113700579</strain>
    </source>
</reference>